<dbReference type="KEGG" id="anr:Ana3638_13730"/>
<dbReference type="GO" id="GO:0000976">
    <property type="term" value="F:transcription cis-regulatory region binding"/>
    <property type="evidence" value="ECO:0007669"/>
    <property type="project" value="TreeGrafter"/>
</dbReference>
<dbReference type="Proteomes" id="UP000464314">
    <property type="component" value="Chromosome"/>
</dbReference>
<evidence type="ECO:0000256" key="2">
    <source>
        <dbReference type="ARBA" id="ARBA00023125"/>
    </source>
</evidence>
<evidence type="ECO:0000256" key="3">
    <source>
        <dbReference type="ARBA" id="ARBA00023163"/>
    </source>
</evidence>
<sequence>MLTIYDIAKMTGYSISTISKALNNYYGVSEKAKKAIKKAVEETGYTPNQYARTLATQRSWLIGVLYSEEKGLGIVHPHFNKILQSFQVNIGKYGYDTIFLNNSACSDKLSLLDKCNARGVDGVILAGSVKFNDSLQSVLESELPKVSVETIYPGVYTVISDNRLGTLQALEHLYLLGHRKIAHIASDLEGSVAARERHEAYVEFMTKKGLERKDSYFVEAKKFTKESGEQAIRQLLSQCWDDMPTAIYASYDEYVAAAVSVLTNQGFKIPEDISLVGFDDLPLCEYVAPAITTVHQDRESIGKEAAGILSAIITGEVEYKPEVIRIPTSLVIRQTTRKITN</sequence>
<dbReference type="EMBL" id="CP048000">
    <property type="protein sequence ID" value="QHQ61701.1"/>
    <property type="molecule type" value="Genomic_DNA"/>
</dbReference>
<dbReference type="InterPro" id="IPR046335">
    <property type="entry name" value="LacI/GalR-like_sensor"/>
</dbReference>
<protein>
    <submittedName>
        <fullName evidence="5">Substrate-binding domain-containing protein</fullName>
    </submittedName>
</protein>
<evidence type="ECO:0000259" key="4">
    <source>
        <dbReference type="PROSITE" id="PS50932"/>
    </source>
</evidence>
<accession>A0A6P1TP88</accession>
<reference evidence="5 6" key="1">
    <citation type="submission" date="2020-01" db="EMBL/GenBank/DDBJ databases">
        <title>Genome analysis of Anaerocolumna sp. CBA3638.</title>
        <authorList>
            <person name="Kim J."/>
            <person name="Roh S.W."/>
        </authorList>
    </citation>
    <scope>NUCLEOTIDE SEQUENCE [LARGE SCALE GENOMIC DNA]</scope>
    <source>
        <strain evidence="5 6">CBA3638</strain>
    </source>
</reference>
<dbReference type="Gene3D" id="1.10.260.40">
    <property type="entry name" value="lambda repressor-like DNA-binding domains"/>
    <property type="match status" value="1"/>
</dbReference>
<dbReference type="CDD" id="cd01392">
    <property type="entry name" value="HTH_LacI"/>
    <property type="match status" value="1"/>
</dbReference>
<evidence type="ECO:0000313" key="6">
    <source>
        <dbReference type="Proteomes" id="UP000464314"/>
    </source>
</evidence>
<keyword evidence="2" id="KW-0238">DNA-binding</keyword>
<dbReference type="AlphaFoldDB" id="A0A6P1TP88"/>
<dbReference type="SUPFAM" id="SSF47413">
    <property type="entry name" value="lambda repressor-like DNA-binding domains"/>
    <property type="match status" value="1"/>
</dbReference>
<dbReference type="Gene3D" id="3.40.50.2300">
    <property type="match status" value="2"/>
</dbReference>
<keyword evidence="3" id="KW-0804">Transcription</keyword>
<evidence type="ECO:0000256" key="1">
    <source>
        <dbReference type="ARBA" id="ARBA00023015"/>
    </source>
</evidence>
<gene>
    <name evidence="5" type="ORF">Ana3638_13730</name>
</gene>
<feature type="domain" description="HTH lacI-type" evidence="4">
    <location>
        <begin position="2"/>
        <end position="56"/>
    </location>
</feature>
<dbReference type="SMART" id="SM00354">
    <property type="entry name" value="HTH_LACI"/>
    <property type="match status" value="1"/>
</dbReference>
<dbReference type="PROSITE" id="PS50932">
    <property type="entry name" value="HTH_LACI_2"/>
    <property type="match status" value="1"/>
</dbReference>
<dbReference type="PANTHER" id="PTHR30146:SF109">
    <property type="entry name" value="HTH-TYPE TRANSCRIPTIONAL REGULATOR GALS"/>
    <property type="match status" value="1"/>
</dbReference>
<name>A0A6P1TP88_9FIRM</name>
<keyword evidence="1" id="KW-0805">Transcription regulation</keyword>
<dbReference type="GO" id="GO:0003700">
    <property type="term" value="F:DNA-binding transcription factor activity"/>
    <property type="evidence" value="ECO:0007669"/>
    <property type="project" value="TreeGrafter"/>
</dbReference>
<dbReference type="RefSeq" id="WP_161838526.1">
    <property type="nucleotide sequence ID" value="NZ_CP048000.1"/>
</dbReference>
<evidence type="ECO:0000313" key="5">
    <source>
        <dbReference type="EMBL" id="QHQ61701.1"/>
    </source>
</evidence>
<organism evidence="5 6">
    <name type="scientific">Anaerocolumna sedimenticola</name>
    <dbReference type="NCBI Taxonomy" id="2696063"/>
    <lineage>
        <taxon>Bacteria</taxon>
        <taxon>Bacillati</taxon>
        <taxon>Bacillota</taxon>
        <taxon>Clostridia</taxon>
        <taxon>Lachnospirales</taxon>
        <taxon>Lachnospiraceae</taxon>
        <taxon>Anaerocolumna</taxon>
    </lineage>
</organism>
<dbReference type="InterPro" id="IPR010982">
    <property type="entry name" value="Lambda_DNA-bd_dom_sf"/>
</dbReference>
<dbReference type="CDD" id="cd06267">
    <property type="entry name" value="PBP1_LacI_sugar_binding-like"/>
    <property type="match status" value="1"/>
</dbReference>
<keyword evidence="6" id="KW-1185">Reference proteome</keyword>
<dbReference type="PANTHER" id="PTHR30146">
    <property type="entry name" value="LACI-RELATED TRANSCRIPTIONAL REPRESSOR"/>
    <property type="match status" value="1"/>
</dbReference>
<dbReference type="Pfam" id="PF00356">
    <property type="entry name" value="LacI"/>
    <property type="match status" value="1"/>
</dbReference>
<dbReference type="InterPro" id="IPR000843">
    <property type="entry name" value="HTH_LacI"/>
</dbReference>
<dbReference type="SUPFAM" id="SSF53822">
    <property type="entry name" value="Periplasmic binding protein-like I"/>
    <property type="match status" value="1"/>
</dbReference>
<dbReference type="InterPro" id="IPR028082">
    <property type="entry name" value="Peripla_BP_I"/>
</dbReference>
<proteinExistence type="predicted"/>
<dbReference type="Pfam" id="PF13377">
    <property type="entry name" value="Peripla_BP_3"/>
    <property type="match status" value="1"/>
</dbReference>